<evidence type="ECO:0000313" key="2">
    <source>
        <dbReference type="Proteomes" id="UP000193467"/>
    </source>
</evidence>
<dbReference type="Proteomes" id="UP000193467">
    <property type="component" value="Unassembled WGS sequence"/>
</dbReference>
<name>A0A1Y2DCV1_9BASI</name>
<dbReference type="InParanoid" id="A0A1Y2DCV1"/>
<dbReference type="AlphaFoldDB" id="A0A1Y2DCV1"/>
<sequence>MAKVGFGTDFEVPSSSRGRGQRALALFILLGATLMLIKQYYKLSLSSSPASWLSDLPASPFPSSSPSNVEAVSLPSKPDLDISPSHGTSKLNTFCKTRSCSFLFPVRIGEQETKAQQHLYQLGLLARSLDRILVLPRSRKSRFGACLLHPFDHYYEDDALEKLGISTVLQWEWEEWSAKRREREVQLVRFATAKDGMEGMSGMKMGEKEREDAWGKMMCMREQAVSLGDRRIDIQVSTKPWTSPERRDDFARLVMAGLAEEKHQSTLIVDYNLRYPFLAPSIVTSAPAPLPFSFFPLQSHYTKLASSLTSQLGSFIAIHWRIETLPLDRLPACASSLVDHLVQLKRSNPSLSTVYLATDYPIDSLISGRHAGNEAHSGTFTKSLSSGHEKTMRRFLKQFDSAAKEVGLSLTTFAREAEKLGRDVGSDLELLADTANPPSPLQNSTLATLLRDSATSSIVDLLIAQQADVFLAGLPTNARTSTRGCGKASSFTTRIVDARRERGSSAESPKGEEFAVKYFEVETGDVLTPDDQ</sequence>
<proteinExistence type="predicted"/>
<keyword evidence="2" id="KW-1185">Reference proteome</keyword>
<gene>
    <name evidence="1" type="ORF">BCR35DRAFT_335344</name>
</gene>
<evidence type="ECO:0000313" key="1">
    <source>
        <dbReference type="EMBL" id="ORY57100.1"/>
    </source>
</evidence>
<comment type="caution">
    <text evidence="1">The sequence shown here is derived from an EMBL/GenBank/DDBJ whole genome shotgun (WGS) entry which is preliminary data.</text>
</comment>
<reference evidence="1 2" key="1">
    <citation type="submission" date="2016-07" db="EMBL/GenBank/DDBJ databases">
        <title>Pervasive Adenine N6-methylation of Active Genes in Fungi.</title>
        <authorList>
            <consortium name="DOE Joint Genome Institute"/>
            <person name="Mondo S.J."/>
            <person name="Dannebaum R.O."/>
            <person name="Kuo R.C."/>
            <person name="Labutti K."/>
            <person name="Haridas S."/>
            <person name="Kuo A."/>
            <person name="Salamov A."/>
            <person name="Ahrendt S.R."/>
            <person name="Lipzen A."/>
            <person name="Sullivan W."/>
            <person name="Andreopoulos W.B."/>
            <person name="Clum A."/>
            <person name="Lindquist E."/>
            <person name="Daum C."/>
            <person name="Ramamoorthy G.K."/>
            <person name="Gryganskyi A."/>
            <person name="Culley D."/>
            <person name="Magnuson J.K."/>
            <person name="James T.Y."/>
            <person name="O'Malley M.A."/>
            <person name="Stajich J.E."/>
            <person name="Spatafora J.W."/>
            <person name="Visel A."/>
            <person name="Grigoriev I.V."/>
        </authorList>
    </citation>
    <scope>NUCLEOTIDE SEQUENCE [LARGE SCALE GENOMIC DNA]</scope>
    <source>
        <strain evidence="1 2">62-1032</strain>
    </source>
</reference>
<dbReference type="Gene3D" id="3.40.50.11350">
    <property type="match status" value="1"/>
</dbReference>
<dbReference type="EMBL" id="MCGR01000083">
    <property type="protein sequence ID" value="ORY57100.1"/>
    <property type="molecule type" value="Genomic_DNA"/>
</dbReference>
<protein>
    <recommendedName>
        <fullName evidence="3">GDP-fucose protein O-fucosyltransferase-domain-containing protein</fullName>
    </recommendedName>
</protein>
<organism evidence="1 2">
    <name type="scientific">Leucosporidium creatinivorum</name>
    <dbReference type="NCBI Taxonomy" id="106004"/>
    <lineage>
        <taxon>Eukaryota</taxon>
        <taxon>Fungi</taxon>
        <taxon>Dikarya</taxon>
        <taxon>Basidiomycota</taxon>
        <taxon>Pucciniomycotina</taxon>
        <taxon>Microbotryomycetes</taxon>
        <taxon>Leucosporidiales</taxon>
        <taxon>Leucosporidium</taxon>
    </lineage>
</organism>
<evidence type="ECO:0008006" key="3">
    <source>
        <dbReference type="Google" id="ProtNLM"/>
    </source>
</evidence>
<dbReference type="OrthoDB" id="2020419at2759"/>
<accession>A0A1Y2DCV1</accession>